<sequence>MNRLVALSSSKPGLRFSSSFLWRSEKNDDRCKIAEPVHEGEADRDSTTFELSELSDKNGTRSRFHCYRIQTRYKHLQIFLDTITTARLAQAAEKVR</sequence>
<dbReference type="Proteomes" id="UP000596661">
    <property type="component" value="Chromosome 3"/>
</dbReference>
<proteinExistence type="predicted"/>
<dbReference type="EnsemblPlants" id="novel_model_2500_5bd9a17a">
    <property type="protein sequence ID" value="cds.novel_model_2500_5bd9a17a"/>
    <property type="gene ID" value="novel_gene_1342_5bd9a17a"/>
</dbReference>
<keyword evidence="2" id="KW-1185">Reference proteome</keyword>
<evidence type="ECO:0000313" key="1">
    <source>
        <dbReference type="EnsemblPlants" id="cds.novel_model_2500_5bd9a17a"/>
    </source>
</evidence>
<organism evidence="1 2">
    <name type="scientific">Cannabis sativa</name>
    <name type="common">Hemp</name>
    <name type="synonym">Marijuana</name>
    <dbReference type="NCBI Taxonomy" id="3483"/>
    <lineage>
        <taxon>Eukaryota</taxon>
        <taxon>Viridiplantae</taxon>
        <taxon>Streptophyta</taxon>
        <taxon>Embryophyta</taxon>
        <taxon>Tracheophyta</taxon>
        <taxon>Spermatophyta</taxon>
        <taxon>Magnoliopsida</taxon>
        <taxon>eudicotyledons</taxon>
        <taxon>Gunneridae</taxon>
        <taxon>Pentapetalae</taxon>
        <taxon>rosids</taxon>
        <taxon>fabids</taxon>
        <taxon>Rosales</taxon>
        <taxon>Cannabaceae</taxon>
        <taxon>Cannabis</taxon>
    </lineage>
</organism>
<reference evidence="1" key="1">
    <citation type="submission" date="2018-11" db="EMBL/GenBank/DDBJ databases">
        <authorList>
            <person name="Grassa J C."/>
        </authorList>
    </citation>
    <scope>NUCLEOTIDE SEQUENCE [LARGE SCALE GENOMIC DNA]</scope>
</reference>
<dbReference type="Gramene" id="novel_model_2500_5bd9a17a">
    <property type="protein sequence ID" value="cds.novel_model_2500_5bd9a17a"/>
    <property type="gene ID" value="novel_gene_1342_5bd9a17a"/>
</dbReference>
<accession>A0A803QX76</accession>
<dbReference type="EMBL" id="UZAU01000247">
    <property type="status" value="NOT_ANNOTATED_CDS"/>
    <property type="molecule type" value="Genomic_DNA"/>
</dbReference>
<reference evidence="1" key="2">
    <citation type="submission" date="2021-03" db="UniProtKB">
        <authorList>
            <consortium name="EnsemblPlants"/>
        </authorList>
    </citation>
    <scope>IDENTIFICATION</scope>
</reference>
<evidence type="ECO:0000313" key="2">
    <source>
        <dbReference type="Proteomes" id="UP000596661"/>
    </source>
</evidence>
<name>A0A803QX76_CANSA</name>
<dbReference type="AlphaFoldDB" id="A0A803QX76"/>
<protein>
    <submittedName>
        <fullName evidence="1">Uncharacterized protein</fullName>
    </submittedName>
</protein>